<dbReference type="Proteomes" id="UP001139095">
    <property type="component" value="Unassembled WGS sequence"/>
</dbReference>
<dbReference type="EMBL" id="JAJATW010000007">
    <property type="protein sequence ID" value="MCB5161551.1"/>
    <property type="molecule type" value="Genomic_DNA"/>
</dbReference>
<dbReference type="InterPro" id="IPR011979">
    <property type="entry name" value="Antitox_Xre"/>
</dbReference>
<gene>
    <name evidence="2" type="ORF">LG368_06510</name>
</gene>
<dbReference type="Pfam" id="PF09722">
    <property type="entry name" value="Xre_MbcA_ParS_C"/>
    <property type="match status" value="1"/>
</dbReference>
<evidence type="ECO:0000259" key="1">
    <source>
        <dbReference type="Pfam" id="PF09722"/>
    </source>
</evidence>
<comment type="caution">
    <text evidence="2">The sequence shown here is derived from an EMBL/GenBank/DDBJ whole genome shotgun (WGS) entry which is preliminary data.</text>
</comment>
<dbReference type="RefSeq" id="WP_226753924.1">
    <property type="nucleotide sequence ID" value="NZ_JAJATW010000007.1"/>
</dbReference>
<keyword evidence="3" id="KW-1185">Reference proteome</keyword>
<sequence length="156" mass="17784">MQTVTFNVKSALNSTEHKTLAERVFDRVSQMTSLVIGGEKDFNSIALEGVTPQAFEHFIRFEPTANTSWIIPRRTLNHRVTKKQRFTTEETAKLLRAAQTIALAEEVFGNTEKAHKWLAKPFAAFDHQTPNAYMRTEFGAAMVRDALYRLNEGYFA</sequence>
<organism evidence="2 3">
    <name type="scientific">Marinomonas algarum</name>
    <dbReference type="NCBI Taxonomy" id="2883105"/>
    <lineage>
        <taxon>Bacteria</taxon>
        <taxon>Pseudomonadati</taxon>
        <taxon>Pseudomonadota</taxon>
        <taxon>Gammaproteobacteria</taxon>
        <taxon>Oceanospirillales</taxon>
        <taxon>Oceanospirillaceae</taxon>
        <taxon>Marinomonas</taxon>
    </lineage>
</organism>
<accession>A0A9X1IP31</accession>
<dbReference type="AlphaFoldDB" id="A0A9X1IP31"/>
<dbReference type="NCBIfam" id="TIGR02293">
    <property type="entry name" value="TAS_TIGR02293"/>
    <property type="match status" value="1"/>
</dbReference>
<dbReference type="InterPro" id="IPR024467">
    <property type="entry name" value="Xre/MbcA/ParS-like_toxin-bd"/>
</dbReference>
<feature type="domain" description="Antitoxin Xre/MbcA/ParS-like toxin-binding" evidence="1">
    <location>
        <begin position="104"/>
        <end position="153"/>
    </location>
</feature>
<protein>
    <submittedName>
        <fullName evidence="2">DUF2384 domain-containing protein</fullName>
    </submittedName>
</protein>
<name>A0A9X1IP31_9GAMM</name>
<evidence type="ECO:0000313" key="3">
    <source>
        <dbReference type="Proteomes" id="UP001139095"/>
    </source>
</evidence>
<proteinExistence type="predicted"/>
<evidence type="ECO:0000313" key="2">
    <source>
        <dbReference type="EMBL" id="MCB5161551.1"/>
    </source>
</evidence>
<reference evidence="2" key="1">
    <citation type="submission" date="2021-10" db="EMBL/GenBank/DDBJ databases">
        <title>Marinomonas pontica sp. nov., isolated from the Black Sea.</title>
        <authorList>
            <person name="Zhao L.-H."/>
            <person name="Xue J.-H."/>
        </authorList>
    </citation>
    <scope>NUCLEOTIDE SEQUENCE</scope>
    <source>
        <strain evidence="2">E8</strain>
    </source>
</reference>